<reference evidence="2" key="2">
    <citation type="submission" date="2021-04" db="EMBL/GenBank/DDBJ databases">
        <authorList>
            <person name="Gilroy R."/>
        </authorList>
    </citation>
    <scope>NUCLEOTIDE SEQUENCE</scope>
    <source>
        <strain evidence="2">1068</strain>
    </source>
</reference>
<dbReference type="Proteomes" id="UP000824056">
    <property type="component" value="Unassembled WGS sequence"/>
</dbReference>
<dbReference type="SUPFAM" id="SSF55166">
    <property type="entry name" value="Hedgehog/DD-peptidase"/>
    <property type="match status" value="1"/>
</dbReference>
<name>A0A9D2JTU4_9FIRM</name>
<sequence length="182" mass="20600">MAYYPILVNKWNLLPGDYIPDGLAEPAIPFSAPPGSEKRLMQRTAGKAAVRLFTQAALDRMGLVGISGYRSYRRQKELYQDALKRKSQAVAPPGASEHQTGFALDVSCPMVNLELSQEFADTPEGRWLEKHGPLYGFILRYPRNKQEITGFPWEPWHIRYVGEPLALYLSMTGLTLEEYHSL</sequence>
<dbReference type="GO" id="GO:0008233">
    <property type="term" value="F:peptidase activity"/>
    <property type="evidence" value="ECO:0007669"/>
    <property type="project" value="InterPro"/>
</dbReference>
<dbReference type="InterPro" id="IPR009045">
    <property type="entry name" value="Zn_M74/Hedgehog-like"/>
</dbReference>
<gene>
    <name evidence="2" type="ORF">H9809_11365</name>
</gene>
<dbReference type="CDD" id="cd14852">
    <property type="entry name" value="LD-carboxypeptidase"/>
    <property type="match status" value="1"/>
</dbReference>
<evidence type="ECO:0000313" key="2">
    <source>
        <dbReference type="EMBL" id="HIZ66473.1"/>
    </source>
</evidence>
<dbReference type="InterPro" id="IPR003709">
    <property type="entry name" value="VanY-like_core_dom"/>
</dbReference>
<dbReference type="GO" id="GO:0006508">
    <property type="term" value="P:proteolysis"/>
    <property type="evidence" value="ECO:0007669"/>
    <property type="project" value="InterPro"/>
</dbReference>
<dbReference type="AlphaFoldDB" id="A0A9D2JTU4"/>
<proteinExistence type="predicted"/>
<dbReference type="InterPro" id="IPR052179">
    <property type="entry name" value="DD-CPase-like"/>
</dbReference>
<organism evidence="2 3">
    <name type="scientific">Candidatus Blautia pullicola</name>
    <dbReference type="NCBI Taxonomy" id="2838498"/>
    <lineage>
        <taxon>Bacteria</taxon>
        <taxon>Bacillati</taxon>
        <taxon>Bacillota</taxon>
        <taxon>Clostridia</taxon>
        <taxon>Lachnospirales</taxon>
        <taxon>Lachnospiraceae</taxon>
        <taxon>Blautia</taxon>
    </lineage>
</organism>
<protein>
    <submittedName>
        <fullName evidence="2">M15 family metallopeptidase</fullName>
    </submittedName>
</protein>
<dbReference type="PANTHER" id="PTHR34385:SF1">
    <property type="entry name" value="PEPTIDOGLYCAN L-ALANYL-D-GLUTAMATE ENDOPEPTIDASE CWLK"/>
    <property type="match status" value="1"/>
</dbReference>
<reference evidence="2" key="1">
    <citation type="journal article" date="2021" name="PeerJ">
        <title>Extensive microbial diversity within the chicken gut microbiome revealed by metagenomics and culture.</title>
        <authorList>
            <person name="Gilroy R."/>
            <person name="Ravi A."/>
            <person name="Getino M."/>
            <person name="Pursley I."/>
            <person name="Horton D.L."/>
            <person name="Alikhan N.F."/>
            <person name="Baker D."/>
            <person name="Gharbi K."/>
            <person name="Hall N."/>
            <person name="Watson M."/>
            <person name="Adriaenssens E.M."/>
            <person name="Foster-Nyarko E."/>
            <person name="Jarju S."/>
            <person name="Secka A."/>
            <person name="Antonio M."/>
            <person name="Oren A."/>
            <person name="Chaudhuri R.R."/>
            <person name="La Ragione R."/>
            <person name="Hildebrand F."/>
            <person name="Pallen M.J."/>
        </authorList>
    </citation>
    <scope>NUCLEOTIDE SEQUENCE</scope>
    <source>
        <strain evidence="2">1068</strain>
    </source>
</reference>
<dbReference type="PANTHER" id="PTHR34385">
    <property type="entry name" value="D-ALANYL-D-ALANINE CARBOXYPEPTIDASE"/>
    <property type="match status" value="1"/>
</dbReference>
<dbReference type="InterPro" id="IPR058193">
    <property type="entry name" value="VanY/YodJ_core_dom"/>
</dbReference>
<evidence type="ECO:0000313" key="3">
    <source>
        <dbReference type="Proteomes" id="UP000824056"/>
    </source>
</evidence>
<feature type="domain" description="D-alanyl-D-alanine carboxypeptidase-like core" evidence="1">
    <location>
        <begin position="40"/>
        <end position="162"/>
    </location>
</feature>
<dbReference type="Gene3D" id="3.30.1380.10">
    <property type="match status" value="1"/>
</dbReference>
<evidence type="ECO:0000259" key="1">
    <source>
        <dbReference type="Pfam" id="PF02557"/>
    </source>
</evidence>
<dbReference type="EMBL" id="DXBG01000267">
    <property type="protein sequence ID" value="HIZ66473.1"/>
    <property type="molecule type" value="Genomic_DNA"/>
</dbReference>
<dbReference type="Pfam" id="PF02557">
    <property type="entry name" value="VanY"/>
    <property type="match status" value="1"/>
</dbReference>
<comment type="caution">
    <text evidence="2">The sequence shown here is derived from an EMBL/GenBank/DDBJ whole genome shotgun (WGS) entry which is preliminary data.</text>
</comment>
<accession>A0A9D2JTU4</accession>